<dbReference type="EMBL" id="JANAVB010014600">
    <property type="protein sequence ID" value="KAJ6834277.1"/>
    <property type="molecule type" value="Genomic_DNA"/>
</dbReference>
<reference evidence="1" key="1">
    <citation type="journal article" date="2023" name="GigaByte">
        <title>Genome assembly of the bearded iris, Iris pallida Lam.</title>
        <authorList>
            <person name="Bruccoleri R.E."/>
            <person name="Oakeley E.J."/>
            <person name="Faust A.M.E."/>
            <person name="Altorfer M."/>
            <person name="Dessus-Babus S."/>
            <person name="Burckhardt D."/>
            <person name="Oertli M."/>
            <person name="Naumann U."/>
            <person name="Petersen F."/>
            <person name="Wong J."/>
        </authorList>
    </citation>
    <scope>NUCLEOTIDE SEQUENCE</scope>
    <source>
        <strain evidence="1">GSM-AAB239-AS_SAM_17_03QT</strain>
    </source>
</reference>
<protein>
    <submittedName>
        <fullName evidence="1">Uncharacterized protein</fullName>
    </submittedName>
</protein>
<accession>A0AAX6H165</accession>
<sequence>MLIWGFAYSINKPVTRDEVTFVNNVKGLEVNTIKH</sequence>
<keyword evidence="2" id="KW-1185">Reference proteome</keyword>
<evidence type="ECO:0000313" key="2">
    <source>
        <dbReference type="Proteomes" id="UP001140949"/>
    </source>
</evidence>
<name>A0AAX6H165_IRIPA</name>
<dbReference type="AlphaFoldDB" id="A0AAX6H165"/>
<organism evidence="1 2">
    <name type="scientific">Iris pallida</name>
    <name type="common">Sweet iris</name>
    <dbReference type="NCBI Taxonomy" id="29817"/>
    <lineage>
        <taxon>Eukaryota</taxon>
        <taxon>Viridiplantae</taxon>
        <taxon>Streptophyta</taxon>
        <taxon>Embryophyta</taxon>
        <taxon>Tracheophyta</taxon>
        <taxon>Spermatophyta</taxon>
        <taxon>Magnoliopsida</taxon>
        <taxon>Liliopsida</taxon>
        <taxon>Asparagales</taxon>
        <taxon>Iridaceae</taxon>
        <taxon>Iridoideae</taxon>
        <taxon>Irideae</taxon>
        <taxon>Iris</taxon>
    </lineage>
</organism>
<reference evidence="1" key="2">
    <citation type="submission" date="2023-04" db="EMBL/GenBank/DDBJ databases">
        <authorList>
            <person name="Bruccoleri R.E."/>
            <person name="Oakeley E.J."/>
            <person name="Faust A.-M."/>
            <person name="Dessus-Babus S."/>
            <person name="Altorfer M."/>
            <person name="Burckhardt D."/>
            <person name="Oertli M."/>
            <person name="Naumann U."/>
            <person name="Petersen F."/>
            <person name="Wong J."/>
        </authorList>
    </citation>
    <scope>NUCLEOTIDE SEQUENCE</scope>
    <source>
        <strain evidence="1">GSM-AAB239-AS_SAM_17_03QT</strain>
        <tissue evidence="1">Leaf</tissue>
    </source>
</reference>
<evidence type="ECO:0000313" key="1">
    <source>
        <dbReference type="EMBL" id="KAJ6834277.1"/>
    </source>
</evidence>
<gene>
    <name evidence="1" type="ORF">M6B38_336540</name>
</gene>
<dbReference type="Proteomes" id="UP001140949">
    <property type="component" value="Unassembled WGS sequence"/>
</dbReference>
<proteinExistence type="predicted"/>
<comment type="caution">
    <text evidence="1">The sequence shown here is derived from an EMBL/GenBank/DDBJ whole genome shotgun (WGS) entry which is preliminary data.</text>
</comment>